<keyword evidence="3" id="KW-1185">Reference proteome</keyword>
<dbReference type="GeneTree" id="ENSGT01050000244842"/>
<dbReference type="AlphaFoldDB" id="A0A8C7I417"/>
<dbReference type="SUPFAM" id="SSF56436">
    <property type="entry name" value="C-type lectin-like"/>
    <property type="match status" value="1"/>
</dbReference>
<feature type="domain" description="C-type lectin" evidence="1">
    <location>
        <begin position="87"/>
        <end position="184"/>
    </location>
</feature>
<dbReference type="SMART" id="SM00034">
    <property type="entry name" value="CLECT"/>
    <property type="match status" value="1"/>
</dbReference>
<dbReference type="Proteomes" id="UP000694557">
    <property type="component" value="Unassembled WGS sequence"/>
</dbReference>
<protein>
    <recommendedName>
        <fullName evidence="1">C-type lectin domain-containing protein</fullName>
    </recommendedName>
</protein>
<name>A0A8C7I417_ONCKI</name>
<dbReference type="Pfam" id="PF00059">
    <property type="entry name" value="Lectin_C"/>
    <property type="match status" value="1"/>
</dbReference>
<dbReference type="Ensembl" id="ENSOKIT00005069588.1">
    <property type="protein sequence ID" value="ENSOKIP00005065458.1"/>
    <property type="gene ID" value="ENSOKIG00005028107.1"/>
</dbReference>
<proteinExistence type="predicted"/>
<dbReference type="InterPro" id="IPR016187">
    <property type="entry name" value="CTDL_fold"/>
</dbReference>
<organism evidence="2 3">
    <name type="scientific">Oncorhynchus kisutch</name>
    <name type="common">Coho salmon</name>
    <name type="synonym">Salmo kisutch</name>
    <dbReference type="NCBI Taxonomy" id="8019"/>
    <lineage>
        <taxon>Eukaryota</taxon>
        <taxon>Metazoa</taxon>
        <taxon>Chordata</taxon>
        <taxon>Craniata</taxon>
        <taxon>Vertebrata</taxon>
        <taxon>Euteleostomi</taxon>
        <taxon>Actinopterygii</taxon>
        <taxon>Neopterygii</taxon>
        <taxon>Teleostei</taxon>
        <taxon>Protacanthopterygii</taxon>
        <taxon>Salmoniformes</taxon>
        <taxon>Salmonidae</taxon>
        <taxon>Salmoninae</taxon>
        <taxon>Oncorhynchus</taxon>
    </lineage>
</organism>
<dbReference type="PANTHER" id="PTHR22803">
    <property type="entry name" value="MANNOSE, PHOSPHOLIPASE, LECTIN RECEPTOR RELATED"/>
    <property type="match status" value="1"/>
</dbReference>
<dbReference type="PROSITE" id="PS50041">
    <property type="entry name" value="C_TYPE_LECTIN_2"/>
    <property type="match status" value="1"/>
</dbReference>
<dbReference type="Gene3D" id="3.10.100.10">
    <property type="entry name" value="Mannose-Binding Protein A, subunit A"/>
    <property type="match status" value="1"/>
</dbReference>
<accession>A0A8C7I417</accession>
<reference evidence="2" key="1">
    <citation type="submission" date="2025-08" db="UniProtKB">
        <authorList>
            <consortium name="Ensembl"/>
        </authorList>
    </citation>
    <scope>IDENTIFICATION</scope>
</reference>
<evidence type="ECO:0000313" key="2">
    <source>
        <dbReference type="Ensembl" id="ENSOKIP00005065458.1"/>
    </source>
</evidence>
<dbReference type="InterPro" id="IPR001304">
    <property type="entry name" value="C-type_lectin-like"/>
</dbReference>
<dbReference type="InterPro" id="IPR050111">
    <property type="entry name" value="C-type_lectin/snaclec_domain"/>
</dbReference>
<evidence type="ECO:0000313" key="3">
    <source>
        <dbReference type="Proteomes" id="UP000694557"/>
    </source>
</evidence>
<reference evidence="2" key="2">
    <citation type="submission" date="2025-09" db="UniProtKB">
        <authorList>
            <consortium name="Ensembl"/>
        </authorList>
    </citation>
    <scope>IDENTIFICATION</scope>
</reference>
<sequence length="196" mass="22633">MSCGYDLCASVTFSLIIYTFRIIRNLGSIHINVKVIDGRRARCPFNLGTKRLWNVSSSNPIEIRIQITTLGIAMITFSQCEEGWRAYEDRCYYFSTSTKSWDDARTDCVGRGSHLMSILDIPERVSFWVGTEIFWIGLNDIAAEGVWEWTDGSTFLPFLAYVVGGEQGRWNDDVCTSRRKYICKRPNRRFNWPINI</sequence>
<dbReference type="InterPro" id="IPR016186">
    <property type="entry name" value="C-type_lectin-like/link_sf"/>
</dbReference>
<evidence type="ECO:0000259" key="1">
    <source>
        <dbReference type="PROSITE" id="PS50041"/>
    </source>
</evidence>